<dbReference type="InterPro" id="IPR000212">
    <property type="entry name" value="DNA_helicase_UvrD/REP"/>
</dbReference>
<evidence type="ECO:0000256" key="8">
    <source>
        <dbReference type="ARBA" id="ARBA00022840"/>
    </source>
</evidence>
<evidence type="ECO:0000256" key="12">
    <source>
        <dbReference type="ARBA" id="ARBA00034617"/>
    </source>
</evidence>
<organism evidence="18 19">
    <name type="scientific">Fusobacterium ulcerans</name>
    <dbReference type="NCBI Taxonomy" id="861"/>
    <lineage>
        <taxon>Bacteria</taxon>
        <taxon>Fusobacteriati</taxon>
        <taxon>Fusobacteriota</taxon>
        <taxon>Fusobacteriia</taxon>
        <taxon>Fusobacteriales</taxon>
        <taxon>Fusobacteriaceae</taxon>
        <taxon>Fusobacterium</taxon>
    </lineage>
</organism>
<dbReference type="KEGG" id="ful:C4N20_14185"/>
<dbReference type="GO" id="GO:0043138">
    <property type="term" value="F:3'-5' DNA helicase activity"/>
    <property type="evidence" value="ECO:0007669"/>
    <property type="project" value="UniProtKB-EC"/>
</dbReference>
<evidence type="ECO:0000259" key="16">
    <source>
        <dbReference type="PROSITE" id="PS51198"/>
    </source>
</evidence>
<name>A0AAX2J9Q8_9FUSO</name>
<keyword evidence="4" id="KW-0227">DNA damage</keyword>
<comment type="catalytic activity">
    <reaction evidence="12">
        <text>Couples ATP hydrolysis with the unwinding of duplex DNA by translocating in the 3'-5' direction.</text>
        <dbReference type="EC" id="5.6.2.4"/>
    </reaction>
</comment>
<evidence type="ECO:0000256" key="10">
    <source>
        <dbReference type="ARBA" id="ARBA00023204"/>
    </source>
</evidence>
<keyword evidence="2" id="KW-0540">Nuclease</keyword>
<evidence type="ECO:0000313" key="18">
    <source>
        <dbReference type="EMBL" id="SQJ02479.1"/>
    </source>
</evidence>
<dbReference type="PANTHER" id="PTHR11070">
    <property type="entry name" value="UVRD / RECB / PCRA DNA HELICASE FAMILY MEMBER"/>
    <property type="match status" value="1"/>
</dbReference>
<dbReference type="RefSeq" id="WP_106878599.1">
    <property type="nucleotide sequence ID" value="NZ_CP028105.1"/>
</dbReference>
<dbReference type="Pfam" id="PF00580">
    <property type="entry name" value="UvrD-helicase"/>
    <property type="match status" value="1"/>
</dbReference>
<keyword evidence="10" id="KW-0234">DNA repair</keyword>
<evidence type="ECO:0000256" key="14">
    <source>
        <dbReference type="ARBA" id="ARBA00048988"/>
    </source>
</evidence>
<dbReference type="SUPFAM" id="SSF52540">
    <property type="entry name" value="P-loop containing nucleoside triphosphate hydrolases"/>
    <property type="match status" value="1"/>
</dbReference>
<dbReference type="EC" id="5.6.2.4" evidence="13"/>
<dbReference type="GO" id="GO:0004527">
    <property type="term" value="F:exonuclease activity"/>
    <property type="evidence" value="ECO:0007669"/>
    <property type="project" value="UniProtKB-KW"/>
</dbReference>
<dbReference type="InterPro" id="IPR038726">
    <property type="entry name" value="PDDEXK_AddAB-type"/>
</dbReference>
<keyword evidence="8 15" id="KW-0067">ATP-binding</keyword>
<evidence type="ECO:0000256" key="2">
    <source>
        <dbReference type="ARBA" id="ARBA00022722"/>
    </source>
</evidence>
<evidence type="ECO:0000256" key="7">
    <source>
        <dbReference type="ARBA" id="ARBA00022839"/>
    </source>
</evidence>
<dbReference type="InterPro" id="IPR011335">
    <property type="entry name" value="Restrct_endonuc-II-like"/>
</dbReference>
<evidence type="ECO:0000256" key="15">
    <source>
        <dbReference type="PROSITE-ProRule" id="PRU00560"/>
    </source>
</evidence>
<evidence type="ECO:0000256" key="3">
    <source>
        <dbReference type="ARBA" id="ARBA00022741"/>
    </source>
</evidence>
<evidence type="ECO:0000256" key="1">
    <source>
        <dbReference type="ARBA" id="ARBA00009922"/>
    </source>
</evidence>
<dbReference type="Gene3D" id="1.10.10.160">
    <property type="match status" value="1"/>
</dbReference>
<keyword evidence="9" id="KW-0238">DNA-binding</keyword>
<sequence>MENREINLNREQKAAVTHTEGPLLVIAGPGSGKTRTLVERVVHMLTEKEISPEKIMVSTFTDRASKELIGRISERIKDYDLKVNINDIYMGTLHSICLRLIDEYIEYSDFSEGYQVLDELEQHFFIFSKTKEFKELEGYNEFFKEIPSANNWGKAGKIQKWVNRINEEGRSLDYVKEEQDKKITFLKNAHELYQKLLIEDNVIDFASIQREIYRMLLNNEIVAEEIREKIQYIMIDEYQDTNSIQEKIIFELGGTRKNICVVGDDDQGIYRFRGASVKNILEFPEKFEENQCKIITLDINYRSHRDIITFCNRWISLINWKNFRYQKDIQPPPEKEFVDNPGVIRIGGGSETQWKENIYKFIKNLKTTGKIEDYSQVAFLFKSVRFSRVKELIDYLEDRGIPAYSPRSKNFFYRNEVKLVLGALLVLFPQSKPLVLDDVYIRKTAAYYNDCINVLKKHLSKDKELYEWILKKREENRDLGEEKSENISRIFYSLFEFKTFKELIDLNKNGAKEGREIYNLGILSQIFDKFENLSRIEYITKENIEKVVRYLFVTHIRLLFEKGIDEYENKETLLGAVSFMTIHQAKGLEFPVVIVGSLESEPDNREPTEEDRLEDIITLGNDFEPKDRKNIFDFWRVFYTAFSRAQNLLVLTSIENRAGGKELPSKIFKPVYETIPYWNDESFHFERLQISKLKEADTKEFLSYTGHILIYEDCPLRYRFYKEFEFKPLKTNKTSFGILVHKSIENIHKEVKADTEKKYSDEELKELIEKNYNMLKKNIRVFLGENIRERAFEQIKRYVDSAENNWANIISSEEKEYSVENSYILEGTIDLLRKQGDKIELIDFKTGRFSGYEDARYISYERQIEIYSHMLREKYDLENLKAYLYYTGNRNEPMVEIPLKKDKIDKTISNFDNTVKKILNKEFNRREYSEEKCSECEFKDYCRGE</sequence>
<dbReference type="InterPro" id="IPR027417">
    <property type="entry name" value="P-loop_NTPase"/>
</dbReference>
<evidence type="ECO:0000256" key="13">
    <source>
        <dbReference type="ARBA" id="ARBA00034808"/>
    </source>
</evidence>
<dbReference type="InterPro" id="IPR011604">
    <property type="entry name" value="PDDEXK-like_dom_sf"/>
</dbReference>
<feature type="domain" description="UvrD-like helicase C-terminal" evidence="17">
    <location>
        <begin position="305"/>
        <end position="587"/>
    </location>
</feature>
<dbReference type="GO" id="GO:0005524">
    <property type="term" value="F:ATP binding"/>
    <property type="evidence" value="ECO:0007669"/>
    <property type="project" value="UniProtKB-UniRule"/>
</dbReference>
<dbReference type="PROSITE" id="PS51217">
    <property type="entry name" value="UVRD_HELICASE_CTER"/>
    <property type="match status" value="1"/>
</dbReference>
<feature type="binding site" evidence="15">
    <location>
        <begin position="27"/>
        <end position="34"/>
    </location>
    <ligand>
        <name>ATP</name>
        <dbReference type="ChEBI" id="CHEBI:30616"/>
    </ligand>
</feature>
<comment type="similarity">
    <text evidence="1">Belongs to the helicase family. UvrD subfamily.</text>
</comment>
<dbReference type="InterPro" id="IPR014017">
    <property type="entry name" value="DNA_helicase_UvrD-like_C"/>
</dbReference>
<keyword evidence="3 15" id="KW-0547">Nucleotide-binding</keyword>
<protein>
    <recommendedName>
        <fullName evidence="13">DNA 3'-5' helicase</fullName>
        <ecNumber evidence="13">5.6.2.4</ecNumber>
    </recommendedName>
</protein>
<dbReference type="Pfam" id="PF12705">
    <property type="entry name" value="PDDEXK_1"/>
    <property type="match status" value="1"/>
</dbReference>
<keyword evidence="6 15" id="KW-0347">Helicase</keyword>
<dbReference type="PROSITE" id="PS51198">
    <property type="entry name" value="UVRD_HELICASE_ATP_BIND"/>
    <property type="match status" value="1"/>
</dbReference>
<dbReference type="GO" id="GO:0000725">
    <property type="term" value="P:recombinational repair"/>
    <property type="evidence" value="ECO:0007669"/>
    <property type="project" value="TreeGrafter"/>
</dbReference>
<proteinExistence type="inferred from homology"/>
<dbReference type="GO" id="GO:0033202">
    <property type="term" value="C:DNA helicase complex"/>
    <property type="evidence" value="ECO:0007669"/>
    <property type="project" value="TreeGrafter"/>
</dbReference>
<reference evidence="18 19" key="1">
    <citation type="submission" date="2018-06" db="EMBL/GenBank/DDBJ databases">
        <authorList>
            <consortium name="Pathogen Informatics"/>
            <person name="Doyle S."/>
        </authorList>
    </citation>
    <scope>NUCLEOTIDE SEQUENCE [LARGE SCALE GENOMIC DNA]</scope>
    <source>
        <strain evidence="18 19">NCTC12112</strain>
    </source>
</reference>
<evidence type="ECO:0000256" key="11">
    <source>
        <dbReference type="ARBA" id="ARBA00023235"/>
    </source>
</evidence>
<dbReference type="CDD" id="cd17932">
    <property type="entry name" value="DEXQc_UvrD"/>
    <property type="match status" value="1"/>
</dbReference>
<evidence type="ECO:0000256" key="5">
    <source>
        <dbReference type="ARBA" id="ARBA00022801"/>
    </source>
</evidence>
<dbReference type="Gene3D" id="3.40.50.300">
    <property type="entry name" value="P-loop containing nucleotide triphosphate hydrolases"/>
    <property type="match status" value="3"/>
</dbReference>
<dbReference type="InterPro" id="IPR014016">
    <property type="entry name" value="UvrD-like_ATP-bd"/>
</dbReference>
<comment type="catalytic activity">
    <reaction evidence="14">
        <text>ATP + H2O = ADP + phosphate + H(+)</text>
        <dbReference type="Rhea" id="RHEA:13065"/>
        <dbReference type="ChEBI" id="CHEBI:15377"/>
        <dbReference type="ChEBI" id="CHEBI:15378"/>
        <dbReference type="ChEBI" id="CHEBI:30616"/>
        <dbReference type="ChEBI" id="CHEBI:43474"/>
        <dbReference type="ChEBI" id="CHEBI:456216"/>
        <dbReference type="EC" id="5.6.2.4"/>
    </reaction>
</comment>
<dbReference type="Proteomes" id="UP000249008">
    <property type="component" value="Chromosome 1"/>
</dbReference>
<evidence type="ECO:0000256" key="9">
    <source>
        <dbReference type="ARBA" id="ARBA00023125"/>
    </source>
</evidence>
<dbReference type="AlphaFoldDB" id="A0AAX2J9Q8"/>
<accession>A0AAX2J9Q8</accession>
<dbReference type="Gene3D" id="3.90.320.10">
    <property type="match status" value="1"/>
</dbReference>
<dbReference type="GO" id="GO:0003677">
    <property type="term" value="F:DNA binding"/>
    <property type="evidence" value="ECO:0007669"/>
    <property type="project" value="UniProtKB-KW"/>
</dbReference>
<dbReference type="GO" id="GO:0005829">
    <property type="term" value="C:cytosol"/>
    <property type="evidence" value="ECO:0007669"/>
    <property type="project" value="TreeGrafter"/>
</dbReference>
<keyword evidence="11" id="KW-0413">Isomerase</keyword>
<evidence type="ECO:0000256" key="4">
    <source>
        <dbReference type="ARBA" id="ARBA00022763"/>
    </source>
</evidence>
<gene>
    <name evidence="18" type="primary">pcrA_1</name>
    <name evidence="18" type="ORF">NCTC12112_01408</name>
</gene>
<dbReference type="Pfam" id="PF13361">
    <property type="entry name" value="UvrD_C"/>
    <property type="match status" value="1"/>
</dbReference>
<dbReference type="GeneID" id="78455971"/>
<dbReference type="EMBL" id="LS483487">
    <property type="protein sequence ID" value="SQJ02479.1"/>
    <property type="molecule type" value="Genomic_DNA"/>
</dbReference>
<keyword evidence="5 15" id="KW-0378">Hydrolase</keyword>
<evidence type="ECO:0000313" key="19">
    <source>
        <dbReference type="Proteomes" id="UP000249008"/>
    </source>
</evidence>
<dbReference type="SUPFAM" id="SSF52980">
    <property type="entry name" value="Restriction endonuclease-like"/>
    <property type="match status" value="1"/>
</dbReference>
<dbReference type="InterPro" id="IPR013986">
    <property type="entry name" value="DExx_box_DNA_helicase_dom_sf"/>
</dbReference>
<evidence type="ECO:0000259" key="17">
    <source>
        <dbReference type="PROSITE" id="PS51217"/>
    </source>
</evidence>
<evidence type="ECO:0000256" key="6">
    <source>
        <dbReference type="ARBA" id="ARBA00022806"/>
    </source>
</evidence>
<keyword evidence="7" id="KW-0269">Exonuclease</keyword>
<dbReference type="PANTHER" id="PTHR11070:SF2">
    <property type="entry name" value="ATP-DEPENDENT DNA HELICASE SRS2"/>
    <property type="match status" value="1"/>
</dbReference>
<feature type="domain" description="UvrD-like helicase ATP-binding" evidence="16">
    <location>
        <begin position="6"/>
        <end position="304"/>
    </location>
</feature>